<evidence type="ECO:0000313" key="5">
    <source>
        <dbReference type="Proteomes" id="UP000245647"/>
    </source>
</evidence>
<dbReference type="Gene3D" id="2.170.130.10">
    <property type="entry name" value="TonB-dependent receptor, plug domain"/>
    <property type="match status" value="1"/>
</dbReference>
<dbReference type="SUPFAM" id="SSF56935">
    <property type="entry name" value="Porins"/>
    <property type="match status" value="1"/>
</dbReference>
<gene>
    <name evidence="4" type="ORF">DDR33_05725</name>
</gene>
<dbReference type="InterPro" id="IPR012910">
    <property type="entry name" value="Plug_dom"/>
</dbReference>
<dbReference type="EMBL" id="QEAS01000003">
    <property type="protein sequence ID" value="PWG81850.1"/>
    <property type="molecule type" value="Genomic_DNA"/>
</dbReference>
<dbReference type="InterPro" id="IPR037066">
    <property type="entry name" value="Plug_dom_sf"/>
</dbReference>
<dbReference type="InterPro" id="IPR000531">
    <property type="entry name" value="Beta-barrel_TonB"/>
</dbReference>
<comment type="similarity">
    <text evidence="1">Belongs to the TonB-dependent receptor family.</text>
</comment>
<comment type="caution">
    <text evidence="4">The sequence shown here is derived from an EMBL/GenBank/DDBJ whole genome shotgun (WGS) entry which is preliminary data.</text>
</comment>
<feature type="domain" description="TonB-dependent receptor plug" evidence="3">
    <location>
        <begin position="60"/>
        <end position="167"/>
    </location>
</feature>
<evidence type="ECO:0000256" key="1">
    <source>
        <dbReference type="RuleBase" id="RU003357"/>
    </source>
</evidence>
<keyword evidence="5" id="KW-1185">Reference proteome</keyword>
<dbReference type="Pfam" id="PF00593">
    <property type="entry name" value="TonB_dep_Rec_b-barrel"/>
    <property type="match status" value="1"/>
</dbReference>
<dbReference type="GO" id="GO:0009279">
    <property type="term" value="C:cell outer membrane"/>
    <property type="evidence" value="ECO:0007669"/>
    <property type="project" value="UniProtKB-SubCell"/>
</dbReference>
<dbReference type="Pfam" id="PF07715">
    <property type="entry name" value="Plug"/>
    <property type="match status" value="1"/>
</dbReference>
<name>A0A2U2PKC5_9SPHI</name>
<organism evidence="4 5">
    <name type="scientific">Pararcticibacter amylolyticus</name>
    <dbReference type="NCBI Taxonomy" id="2173175"/>
    <lineage>
        <taxon>Bacteria</taxon>
        <taxon>Pseudomonadati</taxon>
        <taxon>Bacteroidota</taxon>
        <taxon>Sphingobacteriia</taxon>
        <taxon>Sphingobacteriales</taxon>
        <taxon>Sphingobacteriaceae</taxon>
        <taxon>Pararcticibacter</taxon>
    </lineage>
</organism>
<reference evidence="4 5" key="1">
    <citation type="submission" date="2018-04" db="EMBL/GenBank/DDBJ databases">
        <title>Pedobacter chongqingensis sp. nov., isolated from a rottenly hemp rope.</title>
        <authorList>
            <person name="Cai Y."/>
        </authorList>
    </citation>
    <scope>NUCLEOTIDE SEQUENCE [LARGE SCALE GENOMIC DNA]</scope>
    <source>
        <strain evidence="4 5">FJ4-8</strain>
    </source>
</reference>
<comment type="subcellular location">
    <subcellularLocation>
        <location evidence="1">Cell outer membrane</location>
    </subcellularLocation>
</comment>
<evidence type="ECO:0000313" key="4">
    <source>
        <dbReference type="EMBL" id="PWG81850.1"/>
    </source>
</evidence>
<evidence type="ECO:0000259" key="3">
    <source>
        <dbReference type="Pfam" id="PF07715"/>
    </source>
</evidence>
<dbReference type="NCBIfam" id="TIGR04056">
    <property type="entry name" value="OMP_RagA_SusC"/>
    <property type="match status" value="1"/>
</dbReference>
<keyword evidence="1" id="KW-0472">Membrane</keyword>
<protein>
    <submittedName>
        <fullName evidence="4">SusC/RagA family TonB-linked outer membrane protein</fullName>
    </submittedName>
</protein>
<dbReference type="Proteomes" id="UP000245647">
    <property type="component" value="Unassembled WGS sequence"/>
</dbReference>
<feature type="domain" description="TonB-dependent receptor-like beta-barrel" evidence="2">
    <location>
        <begin position="361"/>
        <end position="798"/>
    </location>
</feature>
<accession>A0A2U2PKC5</accession>
<keyword evidence="1" id="KW-0798">TonB box</keyword>
<sequence length="964" mass="106971">MIVELYDFKKFKMKILRQIIGGLVFLLCNATGYSVSAQIQPDSVNSDYLVPGPYLKISKERTAISSVSVSGTELSKTPVANITNTLYGQLPGLMVKQRSGEPGYDDASLSIRGRGTYDNAALIIYVDGFQVTNSYFSYLSPAEIDNITLLKDPVSLAAMGMKGANGVLWIETKRGGSGKSKVKAQILNGWQSPININKPFGSYDYARLYNEAVSNDNYRLNGNSYLWSPYYTDTQLKDYREGSGTNVDWYDEALKKNSPYTDANLVFSGGEEKGRYALILDYMKQGGIYDVPTNDTKSNAQIQRFNLRSNFDFTFFKIFEAKIDLGGRIEDRRYPNFNGPSLWENMSKYPSNIYPVKDITNNWSGTTLFPNNPVASLNGLGWLSTHDRTLQANFSLKEKLDFITPGLYLNEAVSFNTWSRNSASKTATYARFYNGSATTTDRNTDLTSNGSSPVDQYDFKQVNITAGYARDFRPHAISGALNYFISNYITDYGTNNLGQNTGNNIFYHFQNLGGRLNYTYNSRYIADFGFGWSGSDNYAPGNRRGFYPALALGWVASNESFMKENNIISYLKVRASAGTSGYDQSGSGRYLYQQYFVSNGNYYTGGSSLTANGGVIQSYAANPDIFAEKSTKYNIGFDATLFRNLSLTADVFQDKRSGIITQNNDLSAVFGGILPYSNIGKVTNKGLEVSAKFSNKTGRLVYTVGAMASYAKNRIDYQAEIPPVNDFSKTTGRAIGTPMGLIAEGFYDVADFDANGSLKSGYPAPVFGAVQPGDIRYRDLDKNNKIDQNDVTVIGNPDYPKLNYAFSLSAAYRGFDFTALLQGASDVSVNLLSAAYYQTVAFVNNINVYPIAGNAWAYYPDKGIDTRADADYPRLTTKANDNNYRNSTFWMKSGNFFRIRNVELGYSLSPATLKKLHIDKLRLYVSAANPVSWSSLHRNYHIDPETTSGYPGLKSFNTGISLTF</sequence>
<dbReference type="InterPro" id="IPR023996">
    <property type="entry name" value="TonB-dep_OMP_SusC/RagA"/>
</dbReference>
<proteinExistence type="inferred from homology"/>
<evidence type="ECO:0000259" key="2">
    <source>
        <dbReference type="Pfam" id="PF00593"/>
    </source>
</evidence>
<dbReference type="AlphaFoldDB" id="A0A2U2PKC5"/>